<dbReference type="AlphaFoldDB" id="A0A918W246"/>
<reference evidence="2" key="1">
    <citation type="journal article" date="2014" name="Int. J. Syst. Evol. Microbiol.">
        <title>Complete genome sequence of Corynebacterium casei LMG S-19264T (=DSM 44701T), isolated from a smear-ripened cheese.</title>
        <authorList>
            <consortium name="US DOE Joint Genome Institute (JGI-PGF)"/>
            <person name="Walter F."/>
            <person name="Albersmeier A."/>
            <person name="Kalinowski J."/>
            <person name="Ruckert C."/>
        </authorList>
    </citation>
    <scope>NUCLEOTIDE SEQUENCE</scope>
    <source>
        <strain evidence="2">JCM 4518</strain>
    </source>
</reference>
<dbReference type="EMBL" id="BMUL01000001">
    <property type="protein sequence ID" value="GHA63750.1"/>
    <property type="molecule type" value="Genomic_DNA"/>
</dbReference>
<protein>
    <submittedName>
        <fullName evidence="2">Uncharacterized protein</fullName>
    </submittedName>
</protein>
<dbReference type="Proteomes" id="UP000644020">
    <property type="component" value="Unassembled WGS sequence"/>
</dbReference>
<organism evidence="2 3">
    <name type="scientific">Streptomyces termitum</name>
    <dbReference type="NCBI Taxonomy" id="67368"/>
    <lineage>
        <taxon>Bacteria</taxon>
        <taxon>Bacillati</taxon>
        <taxon>Actinomycetota</taxon>
        <taxon>Actinomycetes</taxon>
        <taxon>Kitasatosporales</taxon>
        <taxon>Streptomycetaceae</taxon>
        <taxon>Streptomyces</taxon>
    </lineage>
</organism>
<gene>
    <name evidence="2" type="ORF">GCM10010305_01460</name>
</gene>
<proteinExistence type="predicted"/>
<evidence type="ECO:0000313" key="3">
    <source>
        <dbReference type="Proteomes" id="UP000644020"/>
    </source>
</evidence>
<evidence type="ECO:0000313" key="2">
    <source>
        <dbReference type="EMBL" id="GHA63750.1"/>
    </source>
</evidence>
<sequence>MSCPPEYGWAVDNFWGIRFTEGRDPGLRWPGRSLPRGDDSRRKNQPDPTRLPAKALVTREGEYAN</sequence>
<name>A0A918W246_9ACTN</name>
<reference evidence="2" key="2">
    <citation type="submission" date="2020-09" db="EMBL/GenBank/DDBJ databases">
        <authorList>
            <person name="Sun Q."/>
            <person name="Ohkuma M."/>
        </authorList>
    </citation>
    <scope>NUCLEOTIDE SEQUENCE</scope>
    <source>
        <strain evidence="2">JCM 4518</strain>
    </source>
</reference>
<feature type="compositionally biased region" description="Basic and acidic residues" evidence="1">
    <location>
        <begin position="35"/>
        <end position="45"/>
    </location>
</feature>
<evidence type="ECO:0000256" key="1">
    <source>
        <dbReference type="SAM" id="MobiDB-lite"/>
    </source>
</evidence>
<keyword evidence="3" id="KW-1185">Reference proteome</keyword>
<accession>A0A918W246</accession>
<comment type="caution">
    <text evidence="2">The sequence shown here is derived from an EMBL/GenBank/DDBJ whole genome shotgun (WGS) entry which is preliminary data.</text>
</comment>
<feature type="region of interest" description="Disordered" evidence="1">
    <location>
        <begin position="22"/>
        <end position="65"/>
    </location>
</feature>